<proteinExistence type="predicted"/>
<dbReference type="PANTHER" id="PTHR48100">
    <property type="entry name" value="BROAD-SPECIFICITY PHOSPHATASE YOR283W-RELATED"/>
    <property type="match status" value="1"/>
</dbReference>
<evidence type="ECO:0000313" key="1">
    <source>
        <dbReference type="EMBL" id="QEX25147.1"/>
    </source>
</evidence>
<dbReference type="InterPro" id="IPR013078">
    <property type="entry name" value="His_Pase_superF_clade-1"/>
</dbReference>
<accession>A0A5J6N6H0</accession>
<dbReference type="OrthoDB" id="9781415at2"/>
<dbReference type="AlphaFoldDB" id="A0A5J6N6H0"/>
<organism evidence="1 2">
    <name type="scientific">Hypericibacter adhaerens</name>
    <dbReference type="NCBI Taxonomy" id="2602016"/>
    <lineage>
        <taxon>Bacteria</taxon>
        <taxon>Pseudomonadati</taxon>
        <taxon>Pseudomonadota</taxon>
        <taxon>Alphaproteobacteria</taxon>
        <taxon>Rhodospirillales</taxon>
        <taxon>Dongiaceae</taxon>
        <taxon>Hypericibacter</taxon>
    </lineage>
</organism>
<dbReference type="Gene3D" id="3.40.50.1240">
    <property type="entry name" value="Phosphoglycerate mutase-like"/>
    <property type="match status" value="1"/>
</dbReference>
<dbReference type="Proteomes" id="UP000325797">
    <property type="component" value="Chromosome"/>
</dbReference>
<evidence type="ECO:0000313" key="2">
    <source>
        <dbReference type="Proteomes" id="UP000325797"/>
    </source>
</evidence>
<dbReference type="RefSeq" id="WP_151120431.1">
    <property type="nucleotide sequence ID" value="NZ_CP042582.1"/>
</dbReference>
<dbReference type="SMART" id="SM00855">
    <property type="entry name" value="PGAM"/>
    <property type="match status" value="1"/>
</dbReference>
<reference evidence="1 2" key="1">
    <citation type="submission" date="2019-08" db="EMBL/GenBank/DDBJ databases">
        <title>Hyperibacter terrae gen. nov., sp. nov. and Hyperibacter viscosus sp. nov., two new members in the family Rhodospirillaceae isolated from the rhizosphere of Hypericum perforatum.</title>
        <authorList>
            <person name="Noviana Z."/>
        </authorList>
    </citation>
    <scope>NUCLEOTIDE SEQUENCE [LARGE SCALE GENOMIC DNA]</scope>
    <source>
        <strain evidence="1 2">R5959</strain>
    </source>
</reference>
<protein>
    <recommendedName>
        <fullName evidence="3">Phosphoglycerate mutase</fullName>
    </recommendedName>
</protein>
<dbReference type="InterPro" id="IPR029033">
    <property type="entry name" value="His_PPase_superfam"/>
</dbReference>
<evidence type="ECO:0008006" key="3">
    <source>
        <dbReference type="Google" id="ProtNLM"/>
    </source>
</evidence>
<dbReference type="GO" id="GO:0016791">
    <property type="term" value="F:phosphatase activity"/>
    <property type="evidence" value="ECO:0007669"/>
    <property type="project" value="TreeGrafter"/>
</dbReference>
<gene>
    <name evidence="1" type="ORF">FRZ61_50930</name>
</gene>
<keyword evidence="2" id="KW-1185">Reference proteome</keyword>
<dbReference type="KEGG" id="hadh:FRZ61_50930"/>
<dbReference type="CDD" id="cd07067">
    <property type="entry name" value="HP_PGM_like"/>
    <property type="match status" value="1"/>
</dbReference>
<dbReference type="InterPro" id="IPR050275">
    <property type="entry name" value="PGM_Phosphatase"/>
</dbReference>
<sequence>MTAAIQLALLRHGPTAWNRARRLQGRSDQPLDEAGRARVQAWRLPAPWAARPWVTSPLRRCRETAALLAASHAHGDAIAIEPRLAEMSQGQWEGERLADLRARLGAAMAALEERGLDYRAPGGESPREVQQRLGPWLGEIAAAGDDRLAITHRGVMRALYAMAARWDMTGKPPVKLQPDCLQIFAIAADGQPRIERLNLSLLPAEAAADPRRGAG</sequence>
<dbReference type="Pfam" id="PF00300">
    <property type="entry name" value="His_Phos_1"/>
    <property type="match status" value="1"/>
</dbReference>
<dbReference type="SUPFAM" id="SSF53254">
    <property type="entry name" value="Phosphoglycerate mutase-like"/>
    <property type="match status" value="1"/>
</dbReference>
<name>A0A5J6N6H0_9PROT</name>
<dbReference type="EMBL" id="CP042582">
    <property type="protein sequence ID" value="QEX25147.1"/>
    <property type="molecule type" value="Genomic_DNA"/>
</dbReference>